<dbReference type="InterPro" id="IPR038407">
    <property type="entry name" value="v-SNARE_N_sf"/>
</dbReference>
<dbReference type="SUPFAM" id="SSF47661">
    <property type="entry name" value="t-snare proteins"/>
    <property type="match status" value="1"/>
</dbReference>
<reference evidence="13 14" key="1">
    <citation type="submission" date="2015-01" db="EMBL/GenBank/DDBJ databases">
        <title>Evolution of Trichinella species and genotypes.</title>
        <authorList>
            <person name="Korhonen P.K."/>
            <person name="Edoardo P."/>
            <person name="Giuseppe L.R."/>
            <person name="Gasser R.B."/>
        </authorList>
    </citation>
    <scope>NUCLEOTIDE SEQUENCE [LARGE SCALE GENOMIC DNA]</scope>
    <source>
        <strain evidence="13">ISS141</strain>
    </source>
</reference>
<dbReference type="PANTHER" id="PTHR21230">
    <property type="entry name" value="VESICLE TRANSPORT V-SNARE PROTEIN VTI1-RELATED"/>
    <property type="match status" value="1"/>
</dbReference>
<sequence>MIYTPILLKKLNCRRILPKEWKFREILPLALKNCVSSKSDRVQPKICVYEMTMLLACLKKNEFDNSECSEEMKAFNECFEKEKAAAIELKNSLKEGLLIPGSHKLSFSQVNQLMQQWPHPGATVRRIKRRPPWVSYSDPQWLHIKLFESRENWPKLSALTSPFHSGFVCELETEFVITLRDVTGYAADICCFKFQPALGMANVSLSNQLKQQYGNLSASLTANVARAQRLTGAKKRAVIEEADRQIREIDELLEQIELFSHDETDEHERKRITSTISSFRIDAQKLESELEKIRRQTANADQRAELFNEDSLNENQKALLISNTEILEQTNRRLIDAYDLSLETVDIGAQTLRDLESQREVITKTKSRVRSAHDNIYESSRSLSSIMNRLMRDRFIAVAVGAMFLVVFVLVIYWIVHKWF</sequence>
<dbReference type="SUPFAM" id="SSF47072">
    <property type="entry name" value="Cysteine alpha-hairpin motif"/>
    <property type="match status" value="1"/>
</dbReference>
<dbReference type="GO" id="GO:0005829">
    <property type="term" value="C:cytosol"/>
    <property type="evidence" value="ECO:0007669"/>
    <property type="project" value="GOC"/>
</dbReference>
<evidence type="ECO:0000256" key="11">
    <source>
        <dbReference type="SAM" id="Phobius"/>
    </source>
</evidence>
<evidence type="ECO:0000256" key="2">
    <source>
        <dbReference type="ARBA" id="ARBA00006108"/>
    </source>
</evidence>
<organism evidence="13 14">
    <name type="scientific">Trichinella pseudospiralis</name>
    <name type="common">Parasitic roundworm</name>
    <dbReference type="NCBI Taxonomy" id="6337"/>
    <lineage>
        <taxon>Eukaryota</taxon>
        <taxon>Metazoa</taxon>
        <taxon>Ecdysozoa</taxon>
        <taxon>Nematoda</taxon>
        <taxon>Enoplea</taxon>
        <taxon>Dorylaimia</taxon>
        <taxon>Trichinellida</taxon>
        <taxon>Trichinellidae</taxon>
        <taxon>Trichinella</taxon>
    </lineage>
</organism>
<dbReference type="Gene3D" id="1.20.58.400">
    <property type="entry name" value="t-snare proteins"/>
    <property type="match status" value="1"/>
</dbReference>
<dbReference type="GO" id="GO:0000149">
    <property type="term" value="F:SNARE binding"/>
    <property type="evidence" value="ECO:0007669"/>
    <property type="project" value="TreeGrafter"/>
</dbReference>
<dbReference type="GO" id="GO:0006891">
    <property type="term" value="P:intra-Golgi vesicle-mediated transport"/>
    <property type="evidence" value="ECO:0007669"/>
    <property type="project" value="TreeGrafter"/>
</dbReference>
<comment type="caution">
    <text evidence="13">The sequence shown here is derived from an EMBL/GenBank/DDBJ whole genome shotgun (WGS) entry which is preliminary data.</text>
</comment>
<keyword evidence="7 10" id="KW-0175">Coiled coil</keyword>
<keyword evidence="4 11" id="KW-0812">Transmembrane</keyword>
<dbReference type="SUPFAM" id="SSF58038">
    <property type="entry name" value="SNARE fusion complex"/>
    <property type="match status" value="1"/>
</dbReference>
<dbReference type="GO" id="GO:0005484">
    <property type="term" value="F:SNAP receptor activity"/>
    <property type="evidence" value="ECO:0007669"/>
    <property type="project" value="TreeGrafter"/>
</dbReference>
<evidence type="ECO:0000256" key="1">
    <source>
        <dbReference type="ARBA" id="ARBA00004211"/>
    </source>
</evidence>
<dbReference type="InterPro" id="IPR007705">
    <property type="entry name" value="Vesicle_trsprt_v-SNARE_N"/>
</dbReference>
<dbReference type="InterPro" id="IPR009069">
    <property type="entry name" value="Cys_alpha_HP_mot_SF"/>
</dbReference>
<evidence type="ECO:0000256" key="6">
    <source>
        <dbReference type="ARBA" id="ARBA00022989"/>
    </source>
</evidence>
<evidence type="ECO:0000313" key="14">
    <source>
        <dbReference type="Proteomes" id="UP000054815"/>
    </source>
</evidence>
<dbReference type="GO" id="GO:0016236">
    <property type="term" value="P:macroautophagy"/>
    <property type="evidence" value="ECO:0007669"/>
    <property type="project" value="TreeGrafter"/>
</dbReference>
<evidence type="ECO:0000256" key="5">
    <source>
        <dbReference type="ARBA" id="ARBA00022927"/>
    </source>
</evidence>
<dbReference type="Proteomes" id="UP000054815">
    <property type="component" value="Unassembled WGS sequence"/>
</dbReference>
<dbReference type="Pfam" id="PF06747">
    <property type="entry name" value="CHCH"/>
    <property type="match status" value="1"/>
</dbReference>
<keyword evidence="6 11" id="KW-1133">Transmembrane helix</keyword>
<feature type="transmembrane region" description="Helical" evidence="11">
    <location>
        <begin position="395"/>
        <end position="416"/>
    </location>
</feature>
<dbReference type="GO" id="GO:0006886">
    <property type="term" value="P:intracellular protein transport"/>
    <property type="evidence" value="ECO:0007669"/>
    <property type="project" value="InterPro"/>
</dbReference>
<dbReference type="PROSITE" id="PS51808">
    <property type="entry name" value="CHCH"/>
    <property type="match status" value="1"/>
</dbReference>
<evidence type="ECO:0000313" key="13">
    <source>
        <dbReference type="EMBL" id="KRX94371.1"/>
    </source>
</evidence>
<dbReference type="GO" id="GO:0031201">
    <property type="term" value="C:SNARE complex"/>
    <property type="evidence" value="ECO:0007669"/>
    <property type="project" value="TreeGrafter"/>
</dbReference>
<evidence type="ECO:0000256" key="10">
    <source>
        <dbReference type="SAM" id="Coils"/>
    </source>
</evidence>
<keyword evidence="3" id="KW-0813">Transport</keyword>
<dbReference type="InterPro" id="IPR000727">
    <property type="entry name" value="T_SNARE_dom"/>
</dbReference>
<dbReference type="GO" id="GO:0012507">
    <property type="term" value="C:ER to Golgi transport vesicle membrane"/>
    <property type="evidence" value="ECO:0007669"/>
    <property type="project" value="TreeGrafter"/>
</dbReference>
<dbReference type="Pfam" id="PF12352">
    <property type="entry name" value="V-SNARE_C"/>
    <property type="match status" value="1"/>
</dbReference>
<evidence type="ECO:0000256" key="4">
    <source>
        <dbReference type="ARBA" id="ARBA00022692"/>
    </source>
</evidence>
<comment type="subcellular location">
    <subcellularLocation>
        <location evidence="1">Membrane</location>
        <topology evidence="1">Single-pass type IV membrane protein</topology>
    </subcellularLocation>
</comment>
<protein>
    <submittedName>
        <fullName evidence="13">Vesicle transport through interaction with t-SNAREs-like protein 1A</fullName>
    </submittedName>
</protein>
<gene>
    <name evidence="13" type="primary">VTI1A</name>
    <name evidence="13" type="ORF">T4E_7654</name>
</gene>
<dbReference type="PANTHER" id="PTHR21230:SF26">
    <property type="entry name" value="VESICLE TRANSPORT THROUGH INTERACTION WITH T-SNARES HOMOLOG 1A"/>
    <property type="match status" value="1"/>
</dbReference>
<proteinExistence type="inferred from homology"/>
<keyword evidence="5" id="KW-0653">Protein transport</keyword>
<keyword evidence="9" id="KW-1015">Disulfide bond</keyword>
<dbReference type="GO" id="GO:0005789">
    <property type="term" value="C:endoplasmic reticulum membrane"/>
    <property type="evidence" value="ECO:0007669"/>
    <property type="project" value="TreeGrafter"/>
</dbReference>
<dbReference type="GO" id="GO:0031902">
    <property type="term" value="C:late endosome membrane"/>
    <property type="evidence" value="ECO:0007669"/>
    <property type="project" value="TreeGrafter"/>
</dbReference>
<dbReference type="GO" id="GO:0006896">
    <property type="term" value="P:Golgi to vacuole transport"/>
    <property type="evidence" value="ECO:0007669"/>
    <property type="project" value="TreeGrafter"/>
</dbReference>
<feature type="coiled-coil region" evidence="10">
    <location>
        <begin position="235"/>
        <end position="310"/>
    </location>
</feature>
<evidence type="ECO:0000256" key="3">
    <source>
        <dbReference type="ARBA" id="ARBA00022448"/>
    </source>
</evidence>
<evidence type="ECO:0000256" key="7">
    <source>
        <dbReference type="ARBA" id="ARBA00023054"/>
    </source>
</evidence>
<dbReference type="SMART" id="SM00397">
    <property type="entry name" value="t_SNARE"/>
    <property type="match status" value="1"/>
</dbReference>
<dbReference type="Pfam" id="PF05008">
    <property type="entry name" value="V-SNARE"/>
    <property type="match status" value="1"/>
</dbReference>
<dbReference type="GO" id="GO:0042147">
    <property type="term" value="P:retrograde transport, endosome to Golgi"/>
    <property type="evidence" value="ECO:0007669"/>
    <property type="project" value="TreeGrafter"/>
</dbReference>
<accession>A0A0V0Y2A6</accession>
<dbReference type="EMBL" id="JYDU01000073">
    <property type="protein sequence ID" value="KRX94371.1"/>
    <property type="molecule type" value="Genomic_DNA"/>
</dbReference>
<dbReference type="AlphaFoldDB" id="A0A0V0Y2A6"/>
<dbReference type="InterPro" id="IPR010989">
    <property type="entry name" value="SNARE"/>
</dbReference>
<dbReference type="STRING" id="6337.A0A0V0Y2A6"/>
<dbReference type="GO" id="GO:0005794">
    <property type="term" value="C:Golgi apparatus"/>
    <property type="evidence" value="ECO:0007669"/>
    <property type="project" value="TreeGrafter"/>
</dbReference>
<evidence type="ECO:0000259" key="12">
    <source>
        <dbReference type="SMART" id="SM00397"/>
    </source>
</evidence>
<name>A0A0V0Y2A6_TRIPS</name>
<evidence type="ECO:0000256" key="8">
    <source>
        <dbReference type="ARBA" id="ARBA00023136"/>
    </source>
</evidence>
<evidence type="ECO:0000256" key="9">
    <source>
        <dbReference type="ARBA" id="ARBA00023157"/>
    </source>
</evidence>
<dbReference type="InterPro" id="IPR010625">
    <property type="entry name" value="CHCH"/>
</dbReference>
<keyword evidence="8 11" id="KW-0472">Membrane</keyword>
<dbReference type="FunFam" id="1.20.5.110:FF:000002">
    <property type="entry name" value="Vesicle transport through interaction with t-SNAREsB"/>
    <property type="match status" value="1"/>
</dbReference>
<dbReference type="GO" id="GO:0048280">
    <property type="term" value="P:vesicle fusion with Golgi apparatus"/>
    <property type="evidence" value="ECO:0007669"/>
    <property type="project" value="TreeGrafter"/>
</dbReference>
<dbReference type="Gene3D" id="1.20.5.110">
    <property type="match status" value="1"/>
</dbReference>
<comment type="similarity">
    <text evidence="2">Belongs to the VTI1 family.</text>
</comment>
<feature type="domain" description="T-SNARE coiled-coil homology" evidence="12">
    <location>
        <begin position="319"/>
        <end position="386"/>
    </location>
</feature>